<name>A0AAW4YSR5_9GAMM</name>
<keyword evidence="1" id="KW-0472">Membrane</keyword>
<evidence type="ECO:0000256" key="1">
    <source>
        <dbReference type="SAM" id="Phobius"/>
    </source>
</evidence>
<feature type="transmembrane region" description="Helical" evidence="1">
    <location>
        <begin position="58"/>
        <end position="84"/>
    </location>
</feature>
<reference evidence="2" key="2">
    <citation type="journal article" date="2021" name="Front. Microbiol.">
        <title>Aerobic Denitrification and Heterotrophic Sulfur Oxidation in the Genus Halomonas Revealed by Six Novel Species Characterizations and Genome-Based Analysis.</title>
        <authorList>
            <person name="Wang L."/>
            <person name="Shao Z."/>
        </authorList>
    </citation>
    <scope>NUCLEOTIDE SEQUENCE</scope>
    <source>
        <strain evidence="2">MCCC 1A05776</strain>
    </source>
</reference>
<dbReference type="EMBL" id="JABFTS010000002">
    <property type="protein sequence ID" value="MCE8051062.1"/>
    <property type="molecule type" value="Genomic_DNA"/>
</dbReference>
<protein>
    <submittedName>
        <fullName evidence="2">Uncharacterized protein</fullName>
    </submittedName>
</protein>
<proteinExistence type="predicted"/>
<comment type="caution">
    <text evidence="2">The sequence shown here is derived from an EMBL/GenBank/DDBJ whole genome shotgun (WGS) entry which is preliminary data.</text>
</comment>
<dbReference type="Proteomes" id="UP001320178">
    <property type="component" value="Unassembled WGS sequence"/>
</dbReference>
<organism evidence="2 3">
    <name type="scientific">Billgrantia desiderata</name>
    <dbReference type="NCBI Taxonomy" id="52021"/>
    <lineage>
        <taxon>Bacteria</taxon>
        <taxon>Pseudomonadati</taxon>
        <taxon>Pseudomonadota</taxon>
        <taxon>Gammaproteobacteria</taxon>
        <taxon>Oceanospirillales</taxon>
        <taxon>Halomonadaceae</taxon>
        <taxon>Billgrantia</taxon>
    </lineage>
</organism>
<gene>
    <name evidence="2" type="ORF">HOP61_07140</name>
</gene>
<accession>A0AAW4YSR5</accession>
<evidence type="ECO:0000313" key="2">
    <source>
        <dbReference type="EMBL" id="MCE8051062.1"/>
    </source>
</evidence>
<dbReference type="RefSeq" id="WP_234238996.1">
    <property type="nucleotide sequence ID" value="NZ_JABFTS010000002.1"/>
</dbReference>
<reference evidence="2" key="1">
    <citation type="submission" date="2020-05" db="EMBL/GenBank/DDBJ databases">
        <authorList>
            <person name="Wang L."/>
            <person name="Shao Z."/>
        </authorList>
    </citation>
    <scope>NUCLEOTIDE SEQUENCE</scope>
    <source>
        <strain evidence="2">MCCC 1A05776</strain>
    </source>
</reference>
<evidence type="ECO:0000313" key="3">
    <source>
        <dbReference type="Proteomes" id="UP001320178"/>
    </source>
</evidence>
<keyword evidence="1" id="KW-1133">Transmembrane helix</keyword>
<keyword evidence="1" id="KW-0812">Transmembrane</keyword>
<sequence length="246" mass="28283">MKEFIEALTHRIRSPVLGYYSVAAVALNWKPIFYLLAANEGVLERIAYVDANTTYWSVIIYPLAASLLLSLLYPWLQFVVLWLIRKPTRLRNTLYAENEHEHLAKKLEFEQLRGAIIAEREQQLIEKKKRDQEVEDIDNEELKQDLKAELHQLRNEEYGDKTISLVEAASLALKKVGIKADKTVTTGGSTGVRIWLTDHAPNEQLKLLHDELVSFHGKPVALDVRDFKSDEPIYSASRPSYLKKNK</sequence>
<dbReference type="AlphaFoldDB" id="A0AAW4YSR5"/>
<feature type="transmembrane region" description="Helical" evidence="1">
    <location>
        <begin position="16"/>
        <end position="38"/>
    </location>
</feature>